<dbReference type="GO" id="GO:1904047">
    <property type="term" value="F:S-adenosyl-L-methionine binding"/>
    <property type="evidence" value="ECO:0007669"/>
    <property type="project" value="TreeGrafter"/>
</dbReference>
<dbReference type="GO" id="GO:0006298">
    <property type="term" value="P:mismatch repair"/>
    <property type="evidence" value="ECO:0007669"/>
    <property type="project" value="TreeGrafter"/>
</dbReference>
<dbReference type="PANTHER" id="PTHR30481:SF4">
    <property type="entry name" value="SITE-SPECIFIC DNA-METHYLTRANSFERASE (ADENINE-SPECIFIC)"/>
    <property type="match status" value="1"/>
</dbReference>
<gene>
    <name evidence="7" type="ORF">DD559_17960</name>
</gene>
<accession>A0A2U0SI06</accession>
<evidence type="ECO:0000313" key="7">
    <source>
        <dbReference type="EMBL" id="PVX30982.1"/>
    </source>
</evidence>
<name>A0A2U0SI06_9SPHN</name>
<keyword evidence="3 7" id="KW-0489">Methyltransferase</keyword>
<dbReference type="Proteomes" id="UP000245890">
    <property type="component" value="Unassembled WGS sequence"/>
</dbReference>
<protein>
    <recommendedName>
        <fullName evidence="2">site-specific DNA-methyltransferase (adenine-specific)</fullName>
        <ecNumber evidence="2">2.1.1.72</ecNumber>
    </recommendedName>
</protein>
<dbReference type="RefSeq" id="WP_116470376.1">
    <property type="nucleotide sequence ID" value="NZ_QENQ01000001.1"/>
</dbReference>
<dbReference type="PRINTS" id="PR00505">
    <property type="entry name" value="D12N6MTFRASE"/>
</dbReference>
<evidence type="ECO:0000313" key="8">
    <source>
        <dbReference type="Proteomes" id="UP000245890"/>
    </source>
</evidence>
<dbReference type="GO" id="GO:0009307">
    <property type="term" value="P:DNA restriction-modification system"/>
    <property type="evidence" value="ECO:0007669"/>
    <property type="project" value="InterPro"/>
</dbReference>
<comment type="similarity">
    <text evidence="1">Belongs to the N(4)/N(6)-methyltransferase family.</text>
</comment>
<evidence type="ECO:0000256" key="4">
    <source>
        <dbReference type="ARBA" id="ARBA00022679"/>
    </source>
</evidence>
<dbReference type="InterPro" id="IPR012327">
    <property type="entry name" value="MeTrfase_D12"/>
</dbReference>
<dbReference type="PIRSF" id="PIRSF000398">
    <property type="entry name" value="M_m6A_EcoRV"/>
    <property type="match status" value="1"/>
</dbReference>
<evidence type="ECO:0000256" key="5">
    <source>
        <dbReference type="ARBA" id="ARBA00022691"/>
    </source>
</evidence>
<dbReference type="OrthoDB" id="9805629at2"/>
<dbReference type="InterPro" id="IPR012263">
    <property type="entry name" value="M_m6A_EcoRV"/>
</dbReference>
<dbReference type="GO" id="GO:0043565">
    <property type="term" value="F:sequence-specific DNA binding"/>
    <property type="evidence" value="ECO:0007669"/>
    <property type="project" value="TreeGrafter"/>
</dbReference>
<evidence type="ECO:0000256" key="6">
    <source>
        <dbReference type="ARBA" id="ARBA00047942"/>
    </source>
</evidence>
<comment type="catalytic activity">
    <reaction evidence="6">
        <text>a 2'-deoxyadenosine in DNA + S-adenosyl-L-methionine = an N(6)-methyl-2'-deoxyadenosine in DNA + S-adenosyl-L-homocysteine + H(+)</text>
        <dbReference type="Rhea" id="RHEA:15197"/>
        <dbReference type="Rhea" id="RHEA-COMP:12418"/>
        <dbReference type="Rhea" id="RHEA-COMP:12419"/>
        <dbReference type="ChEBI" id="CHEBI:15378"/>
        <dbReference type="ChEBI" id="CHEBI:57856"/>
        <dbReference type="ChEBI" id="CHEBI:59789"/>
        <dbReference type="ChEBI" id="CHEBI:90615"/>
        <dbReference type="ChEBI" id="CHEBI:90616"/>
        <dbReference type="EC" id="2.1.1.72"/>
    </reaction>
</comment>
<dbReference type="GO" id="GO:0032259">
    <property type="term" value="P:methylation"/>
    <property type="evidence" value="ECO:0007669"/>
    <property type="project" value="UniProtKB-KW"/>
</dbReference>
<evidence type="ECO:0000256" key="2">
    <source>
        <dbReference type="ARBA" id="ARBA00011900"/>
    </source>
</evidence>
<proteinExistence type="inferred from homology"/>
<dbReference type="InterPro" id="IPR023095">
    <property type="entry name" value="Ade_MeTrfase_dom_2"/>
</dbReference>
<dbReference type="InterPro" id="IPR029063">
    <property type="entry name" value="SAM-dependent_MTases_sf"/>
</dbReference>
<evidence type="ECO:0000256" key="1">
    <source>
        <dbReference type="ARBA" id="ARBA00006594"/>
    </source>
</evidence>
<keyword evidence="8" id="KW-1185">Reference proteome</keyword>
<comment type="caution">
    <text evidence="7">The sequence shown here is derived from an EMBL/GenBank/DDBJ whole genome shotgun (WGS) entry which is preliminary data.</text>
</comment>
<sequence>MLSAVTPVSPAAGYIGGKRNLAGRITRIIEQVDHQLYAEPFVGMGGIFLRRRQRPKAEVINDVSGDVVTFFRVLQEHYPYFVDMLKFRVASRGEFERLRAMPADRLTDLQRAARFLYLQRLGFGGRVHGRTFGVDASQGARFNVTKLEPLLADIHDRLAGVVIEQLHYSTFITRYDRPRALFYLDPPYWGCETDYGQDVFGREDFERLAAQLGTMKGKFLLSLNDTPGVREVFGAFGIMPVETTYTVSRGNASKAGELLIANFAIGSNTASCVRAGQGLSK</sequence>
<dbReference type="Gene3D" id="1.10.1020.10">
    <property type="entry name" value="Adenine-specific Methyltransferase, Domain 2"/>
    <property type="match status" value="1"/>
</dbReference>
<keyword evidence="5" id="KW-0949">S-adenosyl-L-methionine</keyword>
<dbReference type="AlphaFoldDB" id="A0A2U0SI06"/>
<dbReference type="GO" id="GO:0009007">
    <property type="term" value="F:site-specific DNA-methyltransferase (adenine-specific) activity"/>
    <property type="evidence" value="ECO:0007669"/>
    <property type="project" value="UniProtKB-EC"/>
</dbReference>
<organism evidence="7 8">
    <name type="scientific">Sphingomonas pokkalii</name>
    <dbReference type="NCBI Taxonomy" id="2175090"/>
    <lineage>
        <taxon>Bacteria</taxon>
        <taxon>Pseudomonadati</taxon>
        <taxon>Pseudomonadota</taxon>
        <taxon>Alphaproteobacteria</taxon>
        <taxon>Sphingomonadales</taxon>
        <taxon>Sphingomonadaceae</taxon>
        <taxon>Sphingomonas</taxon>
    </lineage>
</organism>
<dbReference type="EC" id="2.1.1.72" evidence="2"/>
<dbReference type="Gene3D" id="3.40.50.150">
    <property type="entry name" value="Vaccinia Virus protein VP39"/>
    <property type="match status" value="1"/>
</dbReference>
<dbReference type="EMBL" id="QENQ01000001">
    <property type="protein sequence ID" value="PVX30982.1"/>
    <property type="molecule type" value="Genomic_DNA"/>
</dbReference>
<reference evidence="7 8" key="1">
    <citation type="submission" date="2018-05" db="EMBL/GenBank/DDBJ databases">
        <title>Description of Sphingomonas pokkalii sp nov, isolated from the rhizosphere of saline tolerant pokkali rice and its draft genome analysis.</title>
        <authorList>
            <person name="Menon R."/>
            <person name="Kumari S."/>
            <person name="Rameshkumar N."/>
        </authorList>
    </citation>
    <scope>NUCLEOTIDE SEQUENCE [LARGE SCALE GENOMIC DNA]</scope>
    <source>
        <strain evidence="7 8">L3B27</strain>
    </source>
</reference>
<dbReference type="PANTHER" id="PTHR30481">
    <property type="entry name" value="DNA ADENINE METHYLASE"/>
    <property type="match status" value="1"/>
</dbReference>
<keyword evidence="4 7" id="KW-0808">Transferase</keyword>
<dbReference type="Pfam" id="PF02086">
    <property type="entry name" value="MethyltransfD12"/>
    <property type="match status" value="1"/>
</dbReference>
<dbReference type="SUPFAM" id="SSF53335">
    <property type="entry name" value="S-adenosyl-L-methionine-dependent methyltransferases"/>
    <property type="match status" value="1"/>
</dbReference>
<evidence type="ECO:0000256" key="3">
    <source>
        <dbReference type="ARBA" id="ARBA00022603"/>
    </source>
</evidence>